<proteinExistence type="predicted"/>
<dbReference type="EMBL" id="RDSM01000001">
    <property type="protein sequence ID" value="RXH58249.1"/>
    <property type="molecule type" value="Genomic_DNA"/>
</dbReference>
<name>A0A4Q0T883_9BACT</name>
<comment type="caution">
    <text evidence="1">The sequence shown here is derived from an EMBL/GenBank/DDBJ whole genome shotgun (WGS) entry which is preliminary data.</text>
</comment>
<dbReference type="Proteomes" id="UP000289437">
    <property type="component" value="Unassembled WGS sequence"/>
</dbReference>
<gene>
    <name evidence="1" type="ORF">GRAN_1559</name>
</gene>
<protein>
    <submittedName>
        <fullName evidence="1">Uncharacterized protein</fullName>
    </submittedName>
</protein>
<evidence type="ECO:0000313" key="2">
    <source>
        <dbReference type="Proteomes" id="UP000289437"/>
    </source>
</evidence>
<reference evidence="2" key="2">
    <citation type="submission" date="2019-02" db="EMBL/GenBank/DDBJ databases">
        <title>Granulicella sibirica sp. nov., a psychrotolerant acidobacterium isolated from an organic soil layer in forested tundra, West Siberia.</title>
        <authorList>
            <person name="Oshkin I.Y."/>
            <person name="Kulichevskaya I.S."/>
            <person name="Rijpstra W.I.C."/>
            <person name="Sinninghe Damste J.S."/>
            <person name="Rakitin A.L."/>
            <person name="Ravin N.V."/>
            <person name="Dedysh S.N."/>
        </authorList>
    </citation>
    <scope>NUCLEOTIDE SEQUENCE [LARGE SCALE GENOMIC DNA]</scope>
    <source>
        <strain evidence="2">AF10</strain>
    </source>
</reference>
<organism evidence="1 2">
    <name type="scientific">Granulicella sibirica</name>
    <dbReference type="NCBI Taxonomy" id="2479048"/>
    <lineage>
        <taxon>Bacteria</taxon>
        <taxon>Pseudomonadati</taxon>
        <taxon>Acidobacteriota</taxon>
        <taxon>Terriglobia</taxon>
        <taxon>Terriglobales</taxon>
        <taxon>Acidobacteriaceae</taxon>
        <taxon>Granulicella</taxon>
    </lineage>
</organism>
<keyword evidence="2" id="KW-1185">Reference proteome</keyword>
<dbReference type="AlphaFoldDB" id="A0A4Q0T883"/>
<evidence type="ECO:0000313" key="1">
    <source>
        <dbReference type="EMBL" id="RXH58249.1"/>
    </source>
</evidence>
<sequence length="44" mass="4816">MIYVGKLIRNGVDQVFSNGSGKLILQRILRIDTFSPNPLVSALA</sequence>
<accession>A0A4Q0T883</accession>
<reference evidence="1 2" key="1">
    <citation type="submission" date="2018-11" db="EMBL/GenBank/DDBJ databases">
        <authorList>
            <person name="Mardanov A.V."/>
            <person name="Ravin N.V."/>
            <person name="Dedysh S.N."/>
        </authorList>
    </citation>
    <scope>NUCLEOTIDE SEQUENCE [LARGE SCALE GENOMIC DNA]</scope>
    <source>
        <strain evidence="1 2">AF10</strain>
    </source>
</reference>